<sequence>MAGFPHQASCDPLNRQLEGYIGRALRASYHSGSPINSYQRIIGPTKTDTLVTGVPWPANPNTTPHTCSPSPPHSPLHHHTSTATQEHPGATTRLPAPPHMLPHHHRFTHYSTKHCHSNSNEQTTTINTTTTTTITITITTITITITFTTTANTTTHAFTSSLILTAAPNSAIRTPANRLSPPLPRHHCHHQWPNTSTAITTIT</sequence>
<accession>A0A5B7IJQ5</accession>
<dbReference type="EMBL" id="VSRR010057981">
    <property type="protein sequence ID" value="MPC81777.1"/>
    <property type="molecule type" value="Genomic_DNA"/>
</dbReference>
<evidence type="ECO:0000313" key="2">
    <source>
        <dbReference type="EMBL" id="MPC81777.1"/>
    </source>
</evidence>
<gene>
    <name evidence="2" type="ORF">E2C01_076411</name>
</gene>
<reference evidence="2 3" key="1">
    <citation type="submission" date="2019-05" db="EMBL/GenBank/DDBJ databases">
        <title>Another draft genome of Portunus trituberculatus and its Hox gene families provides insights of decapod evolution.</title>
        <authorList>
            <person name="Jeong J.-H."/>
            <person name="Song I."/>
            <person name="Kim S."/>
            <person name="Choi T."/>
            <person name="Kim D."/>
            <person name="Ryu S."/>
            <person name="Kim W."/>
        </authorList>
    </citation>
    <scope>NUCLEOTIDE SEQUENCE [LARGE SCALE GENOMIC DNA]</scope>
    <source>
        <tissue evidence="2">Muscle</tissue>
    </source>
</reference>
<proteinExistence type="predicted"/>
<comment type="caution">
    <text evidence="2">The sequence shown here is derived from an EMBL/GenBank/DDBJ whole genome shotgun (WGS) entry which is preliminary data.</text>
</comment>
<keyword evidence="3" id="KW-1185">Reference proteome</keyword>
<dbReference type="AlphaFoldDB" id="A0A5B7IJQ5"/>
<dbReference type="Proteomes" id="UP000324222">
    <property type="component" value="Unassembled WGS sequence"/>
</dbReference>
<organism evidence="2 3">
    <name type="scientific">Portunus trituberculatus</name>
    <name type="common">Swimming crab</name>
    <name type="synonym">Neptunus trituberculatus</name>
    <dbReference type="NCBI Taxonomy" id="210409"/>
    <lineage>
        <taxon>Eukaryota</taxon>
        <taxon>Metazoa</taxon>
        <taxon>Ecdysozoa</taxon>
        <taxon>Arthropoda</taxon>
        <taxon>Crustacea</taxon>
        <taxon>Multicrustacea</taxon>
        <taxon>Malacostraca</taxon>
        <taxon>Eumalacostraca</taxon>
        <taxon>Eucarida</taxon>
        <taxon>Decapoda</taxon>
        <taxon>Pleocyemata</taxon>
        <taxon>Brachyura</taxon>
        <taxon>Eubrachyura</taxon>
        <taxon>Portunoidea</taxon>
        <taxon>Portunidae</taxon>
        <taxon>Portuninae</taxon>
        <taxon>Portunus</taxon>
    </lineage>
</organism>
<name>A0A5B7IJQ5_PORTR</name>
<protein>
    <submittedName>
        <fullName evidence="2">Uncharacterized protein</fullName>
    </submittedName>
</protein>
<evidence type="ECO:0000313" key="3">
    <source>
        <dbReference type="Proteomes" id="UP000324222"/>
    </source>
</evidence>
<evidence type="ECO:0000256" key="1">
    <source>
        <dbReference type="SAM" id="MobiDB-lite"/>
    </source>
</evidence>
<feature type="region of interest" description="Disordered" evidence="1">
    <location>
        <begin position="57"/>
        <end position="104"/>
    </location>
</feature>